<evidence type="ECO:0000256" key="3">
    <source>
        <dbReference type="ARBA" id="ARBA00023163"/>
    </source>
</evidence>
<protein>
    <submittedName>
        <fullName evidence="7">NR LBD domain-containing protein</fullName>
    </submittedName>
</protein>
<dbReference type="PROSITE" id="PS51843">
    <property type="entry name" value="NR_LBD"/>
    <property type="match status" value="1"/>
</dbReference>
<reference evidence="7" key="1">
    <citation type="submission" date="2016-11" db="UniProtKB">
        <authorList>
            <consortium name="WormBaseParasite"/>
        </authorList>
    </citation>
    <scope>IDENTIFICATION</scope>
</reference>
<keyword evidence="2" id="KW-0805">Transcription regulation</keyword>
<name>A0A1I7X4Z3_HETBA</name>
<dbReference type="PANTHER" id="PTHR46397">
    <property type="entry name" value="NUCLEAR HORMONE RECEPTOR FAMILY-RELATED"/>
    <property type="match status" value="1"/>
</dbReference>
<keyword evidence="3" id="KW-0804">Transcription</keyword>
<dbReference type="AlphaFoldDB" id="A0A1I7X4Z3"/>
<evidence type="ECO:0000256" key="1">
    <source>
        <dbReference type="ARBA" id="ARBA00005993"/>
    </source>
</evidence>
<accession>A0A1I7X4Z3</accession>
<feature type="domain" description="NR LBD" evidence="5">
    <location>
        <begin position="3"/>
        <end position="184"/>
    </location>
</feature>
<dbReference type="InterPro" id="IPR035500">
    <property type="entry name" value="NHR-like_dom_sf"/>
</dbReference>
<evidence type="ECO:0000256" key="4">
    <source>
        <dbReference type="ARBA" id="ARBA00023170"/>
    </source>
</evidence>
<keyword evidence="4" id="KW-0675">Receptor</keyword>
<evidence type="ECO:0000259" key="5">
    <source>
        <dbReference type="PROSITE" id="PS51843"/>
    </source>
</evidence>
<organism evidence="6 7">
    <name type="scientific">Heterorhabditis bacteriophora</name>
    <name type="common">Entomopathogenic nematode worm</name>
    <dbReference type="NCBI Taxonomy" id="37862"/>
    <lineage>
        <taxon>Eukaryota</taxon>
        <taxon>Metazoa</taxon>
        <taxon>Ecdysozoa</taxon>
        <taxon>Nematoda</taxon>
        <taxon>Chromadorea</taxon>
        <taxon>Rhabditida</taxon>
        <taxon>Rhabditina</taxon>
        <taxon>Rhabditomorpha</taxon>
        <taxon>Strongyloidea</taxon>
        <taxon>Heterorhabditidae</taxon>
        <taxon>Heterorhabditis</taxon>
    </lineage>
</organism>
<comment type="similarity">
    <text evidence="1">Belongs to the nuclear hormone receptor family.</text>
</comment>
<sequence length="184" mass="21480">MFKNDEHVERNRDATKIYFEMWSLKKTMDRRRVMFTDTPLKAVTEQCGAVPFTRNCMAKPHTLVRQLNSQRFDYLLAFEYCKTTPGFDQLNGDEKAIFFRLCAITFCLLDIGWLSSQITVPGEEYIVYTDGSVSSVRDLSIGWDDEDGLEMDGKSNSVKVKYALQTISFLLYYSFTTYRMHQKF</sequence>
<dbReference type="PANTHER" id="PTHR46397:SF5">
    <property type="entry name" value="NUCLEAR HORMONE RECEPTOR FAMILY MEMBER NHR-20"/>
    <property type="match status" value="1"/>
</dbReference>
<dbReference type="SUPFAM" id="SSF48508">
    <property type="entry name" value="Nuclear receptor ligand-binding domain"/>
    <property type="match status" value="1"/>
</dbReference>
<dbReference type="Proteomes" id="UP000095283">
    <property type="component" value="Unplaced"/>
</dbReference>
<dbReference type="WBParaSite" id="Hba_12459">
    <property type="protein sequence ID" value="Hba_12459"/>
    <property type="gene ID" value="Hba_12459"/>
</dbReference>
<evidence type="ECO:0000313" key="6">
    <source>
        <dbReference type="Proteomes" id="UP000095283"/>
    </source>
</evidence>
<evidence type="ECO:0000313" key="7">
    <source>
        <dbReference type="WBParaSite" id="Hba_12459"/>
    </source>
</evidence>
<dbReference type="InterPro" id="IPR000536">
    <property type="entry name" value="Nucl_hrmn_rcpt_lig-bd"/>
</dbReference>
<evidence type="ECO:0000256" key="2">
    <source>
        <dbReference type="ARBA" id="ARBA00023015"/>
    </source>
</evidence>
<proteinExistence type="inferred from homology"/>
<keyword evidence="6" id="KW-1185">Reference proteome</keyword>